<evidence type="ECO:0000313" key="8">
    <source>
        <dbReference type="Proteomes" id="UP001212189"/>
    </source>
</evidence>
<dbReference type="KEGG" id="dce:O6P33_08405"/>
<dbReference type="Proteomes" id="UP001212189">
    <property type="component" value="Chromosome"/>
</dbReference>
<dbReference type="SUPFAM" id="SSF103481">
    <property type="entry name" value="Multidrug resistance efflux transporter EmrE"/>
    <property type="match status" value="2"/>
</dbReference>
<evidence type="ECO:0000256" key="4">
    <source>
        <dbReference type="ARBA" id="ARBA00023136"/>
    </source>
</evidence>
<evidence type="ECO:0000256" key="3">
    <source>
        <dbReference type="ARBA" id="ARBA00022989"/>
    </source>
</evidence>
<reference evidence="7 8" key="1">
    <citation type="submission" date="2022-12" db="EMBL/GenBank/DDBJ databases">
        <title>Coexistence and Characterization of a Novel Tigecycline Resistance gene tet(X) variant and blaNDM-1 in a Pseudomonas caeni Isolate of Chicken Origin.</title>
        <authorList>
            <person name="Lu X."/>
            <person name="Zhang L."/>
            <person name="Li R."/>
            <person name="Wang Z."/>
        </authorList>
    </citation>
    <scope>NUCLEOTIDE SEQUENCE [LARGE SCALE GENOMIC DNA]</scope>
    <source>
        <strain evidence="7 8">CE14</strain>
    </source>
</reference>
<dbReference type="PANTHER" id="PTHR22911">
    <property type="entry name" value="ACYL-MALONYL CONDENSING ENZYME-RELATED"/>
    <property type="match status" value="1"/>
</dbReference>
<feature type="transmembrane region" description="Helical" evidence="5">
    <location>
        <begin position="237"/>
        <end position="257"/>
    </location>
</feature>
<feature type="transmembrane region" description="Helical" evidence="5">
    <location>
        <begin position="263"/>
        <end position="282"/>
    </location>
</feature>
<name>A0AAE9VM26_9GAMM</name>
<evidence type="ECO:0000256" key="5">
    <source>
        <dbReference type="SAM" id="Phobius"/>
    </source>
</evidence>
<keyword evidence="8" id="KW-1185">Reference proteome</keyword>
<feature type="transmembrane region" description="Helical" evidence="5">
    <location>
        <begin position="147"/>
        <end position="169"/>
    </location>
</feature>
<dbReference type="GO" id="GO:0016020">
    <property type="term" value="C:membrane"/>
    <property type="evidence" value="ECO:0007669"/>
    <property type="project" value="UniProtKB-SubCell"/>
</dbReference>
<dbReference type="InterPro" id="IPR037185">
    <property type="entry name" value="EmrE-like"/>
</dbReference>
<feature type="domain" description="EamA" evidence="6">
    <location>
        <begin position="11"/>
        <end position="140"/>
    </location>
</feature>
<keyword evidence="4 5" id="KW-0472">Membrane</keyword>
<evidence type="ECO:0000313" key="7">
    <source>
        <dbReference type="EMBL" id="WBE24397.1"/>
    </source>
</evidence>
<dbReference type="RefSeq" id="WP_269817340.1">
    <property type="nucleotide sequence ID" value="NZ_CP114976.1"/>
</dbReference>
<feature type="transmembrane region" description="Helical" evidence="5">
    <location>
        <begin position="207"/>
        <end position="225"/>
    </location>
</feature>
<dbReference type="AlphaFoldDB" id="A0AAE9VM26"/>
<feature type="transmembrane region" description="Helical" evidence="5">
    <location>
        <begin position="181"/>
        <end position="201"/>
    </location>
</feature>
<gene>
    <name evidence="7" type="ORF">O6P33_08405</name>
</gene>
<feature type="domain" description="EamA" evidence="6">
    <location>
        <begin position="153"/>
        <end position="280"/>
    </location>
</feature>
<comment type="subcellular location">
    <subcellularLocation>
        <location evidence="1">Membrane</location>
        <topology evidence="1">Multi-pass membrane protein</topology>
    </subcellularLocation>
</comment>
<feature type="transmembrane region" description="Helical" evidence="5">
    <location>
        <begin position="74"/>
        <end position="93"/>
    </location>
</feature>
<keyword evidence="3 5" id="KW-1133">Transmembrane helix</keyword>
<dbReference type="EMBL" id="CP114976">
    <property type="protein sequence ID" value="WBE24397.1"/>
    <property type="molecule type" value="Genomic_DNA"/>
</dbReference>
<protein>
    <submittedName>
        <fullName evidence="7">DMT family transporter</fullName>
    </submittedName>
</protein>
<keyword evidence="2 5" id="KW-0812">Transmembrane</keyword>
<feature type="transmembrane region" description="Helical" evidence="5">
    <location>
        <begin position="44"/>
        <end position="62"/>
    </location>
</feature>
<organism evidence="7 8">
    <name type="scientific">Denitrificimonas caeni</name>
    <dbReference type="NCBI Taxonomy" id="521720"/>
    <lineage>
        <taxon>Bacteria</taxon>
        <taxon>Pseudomonadati</taxon>
        <taxon>Pseudomonadota</taxon>
        <taxon>Gammaproteobacteria</taxon>
        <taxon>Pseudomonadales</taxon>
        <taxon>Pseudomonadaceae</taxon>
        <taxon>Denitrificimonas</taxon>
    </lineage>
</organism>
<dbReference type="Gene3D" id="1.10.3730.20">
    <property type="match status" value="1"/>
</dbReference>
<dbReference type="PANTHER" id="PTHR22911:SF6">
    <property type="entry name" value="SOLUTE CARRIER FAMILY 35 MEMBER G1"/>
    <property type="match status" value="1"/>
</dbReference>
<proteinExistence type="predicted"/>
<evidence type="ECO:0000259" key="6">
    <source>
        <dbReference type="Pfam" id="PF00892"/>
    </source>
</evidence>
<accession>A0AAE9VM26</accession>
<feature type="transmembrane region" description="Helical" evidence="5">
    <location>
        <begin position="99"/>
        <end position="118"/>
    </location>
</feature>
<sequence length="285" mass="31125">MTERSMRPVQGAALLALSALLFSGMGVLVREASATVNNENIVFFRNIVGVFFFLPLLLSKGLRPFKTKRLKSHLLRTTYGLAAMYCFFYAIAHLPLADAMVFTYSAPVFTPIIAYFWLKEPLTKRMLAFSVLGLLGVILVAKPSDAIFGSLSLVGLAASLLAASAFVSIREMSNTEPAYRMVFYFALFSSLISAIPLLWAWQPLNQQQLILLCAAGLLAALAQIIMSRAYSLAPPGLIGPVAYLAIVFAGVFSFFLWDEVPDVASILGAVLIFTASTLAVLWRKH</sequence>
<evidence type="ECO:0000256" key="1">
    <source>
        <dbReference type="ARBA" id="ARBA00004141"/>
    </source>
</evidence>
<dbReference type="InterPro" id="IPR000620">
    <property type="entry name" value="EamA_dom"/>
</dbReference>
<dbReference type="Pfam" id="PF00892">
    <property type="entry name" value="EamA"/>
    <property type="match status" value="2"/>
</dbReference>
<feature type="transmembrane region" description="Helical" evidence="5">
    <location>
        <begin position="125"/>
        <end position="141"/>
    </location>
</feature>
<evidence type="ECO:0000256" key="2">
    <source>
        <dbReference type="ARBA" id="ARBA00022692"/>
    </source>
</evidence>